<dbReference type="RefSeq" id="WP_068450317.1">
    <property type="nucleotide sequence ID" value="NZ_CP147847.1"/>
</dbReference>
<proteinExistence type="predicted"/>
<feature type="domain" description="YtkA-like" evidence="2">
    <location>
        <begin position="32"/>
        <end position="115"/>
    </location>
</feature>
<gene>
    <name evidence="3" type="ORF">AAF454_09350</name>
</gene>
<organism evidence="3 4">
    <name type="scientific">Kurthia gibsonii</name>
    <dbReference type="NCBI Taxonomy" id="33946"/>
    <lineage>
        <taxon>Bacteria</taxon>
        <taxon>Bacillati</taxon>
        <taxon>Bacillota</taxon>
        <taxon>Bacilli</taxon>
        <taxon>Bacillales</taxon>
        <taxon>Caryophanaceae</taxon>
        <taxon>Kurthia</taxon>
    </lineage>
</organism>
<dbReference type="EMBL" id="JBCEWA010000006">
    <property type="protein sequence ID" value="MEL5988608.1"/>
    <property type="molecule type" value="Genomic_DNA"/>
</dbReference>
<feature type="region of interest" description="Disordered" evidence="1">
    <location>
        <begin position="135"/>
        <end position="157"/>
    </location>
</feature>
<dbReference type="InterPro" id="IPR032693">
    <property type="entry name" value="YtkA-like_dom"/>
</dbReference>
<accession>A0ABU9LKW7</accession>
<name>A0ABU9LKW7_9BACL</name>
<reference evidence="3 4" key="1">
    <citation type="submission" date="2024-04" db="EMBL/GenBank/DDBJ databases">
        <authorList>
            <person name="Wu Y.S."/>
            <person name="Zhang L."/>
        </authorList>
    </citation>
    <scope>NUCLEOTIDE SEQUENCE [LARGE SCALE GENOMIC DNA]</scope>
    <source>
        <strain evidence="3 4">KG-01</strain>
    </source>
</reference>
<sequence length="157" mass="17622">MIKSKLMYVVVFALIFVLAGCETRSDANTLYKKEQPLEVQFLSKEAYEKEGEHTIHFKLLQDGQSAKDLQFTHISIWNVDRSVTLDMTAALEEKDGTFTFPFDFKKPGLYYVQIHAGTKTETISPTQRLLVGKLSKKDTDALQSNTPSSNGGGGHHH</sequence>
<evidence type="ECO:0000256" key="1">
    <source>
        <dbReference type="SAM" id="MobiDB-lite"/>
    </source>
</evidence>
<dbReference type="PROSITE" id="PS51257">
    <property type="entry name" value="PROKAR_LIPOPROTEIN"/>
    <property type="match status" value="1"/>
</dbReference>
<evidence type="ECO:0000259" key="2">
    <source>
        <dbReference type="Pfam" id="PF13115"/>
    </source>
</evidence>
<evidence type="ECO:0000313" key="4">
    <source>
        <dbReference type="Proteomes" id="UP001398420"/>
    </source>
</evidence>
<protein>
    <submittedName>
        <fullName evidence="3">FixH family protein</fullName>
    </submittedName>
</protein>
<keyword evidence="4" id="KW-1185">Reference proteome</keyword>
<dbReference type="Proteomes" id="UP001398420">
    <property type="component" value="Unassembled WGS sequence"/>
</dbReference>
<comment type="caution">
    <text evidence="3">The sequence shown here is derived from an EMBL/GenBank/DDBJ whole genome shotgun (WGS) entry which is preliminary data.</text>
</comment>
<evidence type="ECO:0000313" key="3">
    <source>
        <dbReference type="EMBL" id="MEL5988608.1"/>
    </source>
</evidence>
<dbReference type="Pfam" id="PF13115">
    <property type="entry name" value="YtkA"/>
    <property type="match status" value="1"/>
</dbReference>